<keyword evidence="2" id="KW-1185">Reference proteome</keyword>
<name>A0A9P3UUD1_LYOSH</name>
<accession>A0A9P3UUD1</accession>
<protein>
    <submittedName>
        <fullName evidence="1">Uncharacterized protein</fullName>
    </submittedName>
</protein>
<sequence>MGDRQKEGGARELLTIIHQSSGSGQTQYGSSLVLKTHWTARMCSKSVASFLAASVAFDATTMRLEHRMRRQTEHEQWLEALLCQP</sequence>
<dbReference type="Proteomes" id="UP001063166">
    <property type="component" value="Unassembled WGS sequence"/>
</dbReference>
<dbReference type="EMBL" id="BRPK01000019">
    <property type="protein sequence ID" value="GLB45027.1"/>
    <property type="molecule type" value="Genomic_DNA"/>
</dbReference>
<organism evidence="1 2">
    <name type="scientific">Lyophyllum shimeji</name>
    <name type="common">Hon-shimeji</name>
    <name type="synonym">Tricholoma shimeji</name>
    <dbReference type="NCBI Taxonomy" id="47721"/>
    <lineage>
        <taxon>Eukaryota</taxon>
        <taxon>Fungi</taxon>
        <taxon>Dikarya</taxon>
        <taxon>Basidiomycota</taxon>
        <taxon>Agaricomycotina</taxon>
        <taxon>Agaricomycetes</taxon>
        <taxon>Agaricomycetidae</taxon>
        <taxon>Agaricales</taxon>
        <taxon>Tricholomatineae</taxon>
        <taxon>Lyophyllaceae</taxon>
        <taxon>Lyophyllum</taxon>
    </lineage>
</organism>
<evidence type="ECO:0000313" key="1">
    <source>
        <dbReference type="EMBL" id="GLB45027.1"/>
    </source>
</evidence>
<comment type="caution">
    <text evidence="1">The sequence shown here is derived from an EMBL/GenBank/DDBJ whole genome shotgun (WGS) entry which is preliminary data.</text>
</comment>
<gene>
    <name evidence="1" type="ORF">LshimejAT787_1901050</name>
</gene>
<proteinExistence type="predicted"/>
<evidence type="ECO:0000313" key="2">
    <source>
        <dbReference type="Proteomes" id="UP001063166"/>
    </source>
</evidence>
<dbReference type="AlphaFoldDB" id="A0A9P3UUD1"/>
<reference evidence="1" key="1">
    <citation type="submission" date="2022-07" db="EMBL/GenBank/DDBJ databases">
        <title>The genome of Lyophyllum shimeji provides insight into the initial evolution of ectomycorrhizal fungal genome.</title>
        <authorList>
            <person name="Kobayashi Y."/>
            <person name="Shibata T."/>
            <person name="Hirakawa H."/>
            <person name="Shigenobu S."/>
            <person name="Nishiyama T."/>
            <person name="Yamada A."/>
            <person name="Hasebe M."/>
            <person name="Kawaguchi M."/>
        </authorList>
    </citation>
    <scope>NUCLEOTIDE SEQUENCE</scope>
    <source>
        <strain evidence="1">AT787</strain>
    </source>
</reference>